<dbReference type="InterPro" id="IPR029063">
    <property type="entry name" value="SAM-dependent_MTases_sf"/>
</dbReference>
<dbReference type="EMBL" id="CAICTM010000627">
    <property type="protein sequence ID" value="CAB9514051.1"/>
    <property type="molecule type" value="Genomic_DNA"/>
</dbReference>
<evidence type="ECO:0000256" key="1">
    <source>
        <dbReference type="SAM" id="SignalP"/>
    </source>
</evidence>
<evidence type="ECO:0000313" key="3">
    <source>
        <dbReference type="Proteomes" id="UP001153069"/>
    </source>
</evidence>
<dbReference type="Pfam" id="PF10294">
    <property type="entry name" value="Methyltransf_16"/>
    <property type="match status" value="1"/>
</dbReference>
<evidence type="ECO:0000313" key="2">
    <source>
        <dbReference type="EMBL" id="CAB9514051.1"/>
    </source>
</evidence>
<keyword evidence="1" id="KW-0732">Signal</keyword>
<keyword evidence="3" id="KW-1185">Reference proteome</keyword>
<dbReference type="OrthoDB" id="46564at2759"/>
<accession>A0A9N8E7L1</accession>
<organism evidence="2 3">
    <name type="scientific">Seminavis robusta</name>
    <dbReference type="NCBI Taxonomy" id="568900"/>
    <lineage>
        <taxon>Eukaryota</taxon>
        <taxon>Sar</taxon>
        <taxon>Stramenopiles</taxon>
        <taxon>Ochrophyta</taxon>
        <taxon>Bacillariophyta</taxon>
        <taxon>Bacillariophyceae</taxon>
        <taxon>Bacillariophycidae</taxon>
        <taxon>Naviculales</taxon>
        <taxon>Naviculaceae</taxon>
        <taxon>Seminavis</taxon>
    </lineage>
</organism>
<dbReference type="PANTHER" id="PTHR14614">
    <property type="entry name" value="HEPATOCELLULAR CARCINOMA-ASSOCIATED ANTIGEN"/>
    <property type="match status" value="1"/>
</dbReference>
<dbReference type="PROSITE" id="PS51257">
    <property type="entry name" value="PROKAR_LIPOPROTEIN"/>
    <property type="match status" value="1"/>
</dbReference>
<sequence>MRLHLHVQLVWPLFLLLPLLAQVHSLSSISCRSIQTRKSTLYSKDGKHVIGSLVERRDVHKARHEVILLSGADSSSSPTLLQLIIPFFDQADSVGSSIWPSCLAGAILLCHSPTLQRALHDKRILELGTGLGLGGLVAAAVTSPKACVLTDNDADLVQRLQDHIITTQQQESEQQTNDCDILAKQLDWRDDNNHDDDDDDDDGYDVVLGFDVAYYYHLVAPLVATARANLPPTKEKQLLLVLGQANRESQWQLYHHVRDGGYNPVTDLHEPPWSEVDSSTTKMLLYELQMQTWQDETVTEEEAPVDGNIPIAALLHTTEESLVMITPHDYVATEQDEEAQMMSF</sequence>
<feature type="signal peptide" evidence="1">
    <location>
        <begin position="1"/>
        <end position="21"/>
    </location>
</feature>
<name>A0A9N8E7L1_9STRA</name>
<dbReference type="Proteomes" id="UP001153069">
    <property type="component" value="Unassembled WGS sequence"/>
</dbReference>
<comment type="caution">
    <text evidence="2">The sequence shown here is derived from an EMBL/GenBank/DDBJ whole genome shotgun (WGS) entry which is preliminary data.</text>
</comment>
<feature type="chain" id="PRO_5040132876" evidence="1">
    <location>
        <begin position="22"/>
        <end position="344"/>
    </location>
</feature>
<dbReference type="SUPFAM" id="SSF53335">
    <property type="entry name" value="S-adenosyl-L-methionine-dependent methyltransferases"/>
    <property type="match status" value="1"/>
</dbReference>
<protein>
    <submittedName>
        <fullName evidence="2">Uncharacterized protein</fullName>
    </submittedName>
</protein>
<gene>
    <name evidence="2" type="ORF">SEMRO_628_G178140.1</name>
</gene>
<dbReference type="AlphaFoldDB" id="A0A9N8E7L1"/>
<dbReference type="InterPro" id="IPR019410">
    <property type="entry name" value="Methyltransf_16"/>
</dbReference>
<reference evidence="2" key="1">
    <citation type="submission" date="2020-06" db="EMBL/GenBank/DDBJ databases">
        <authorList>
            <consortium name="Plant Systems Biology data submission"/>
        </authorList>
    </citation>
    <scope>NUCLEOTIDE SEQUENCE</scope>
    <source>
        <strain evidence="2">D6</strain>
    </source>
</reference>
<dbReference type="Gene3D" id="3.40.50.150">
    <property type="entry name" value="Vaccinia Virus protein VP39"/>
    <property type="match status" value="1"/>
</dbReference>
<proteinExistence type="predicted"/>